<dbReference type="KEGG" id="sre:PTSG_05698"/>
<dbReference type="Gene3D" id="3.30.230.10">
    <property type="match status" value="1"/>
</dbReference>
<dbReference type="SUPFAM" id="SSF55060">
    <property type="entry name" value="GHMP Kinase, C-terminal domain"/>
    <property type="match status" value="1"/>
</dbReference>
<name>F2UAY8_SALR5</name>
<feature type="domain" description="GHMP kinase C-terminal" evidence="5">
    <location>
        <begin position="520"/>
        <end position="597"/>
    </location>
</feature>
<evidence type="ECO:0000256" key="1">
    <source>
        <dbReference type="ARBA" id="ARBA00022741"/>
    </source>
</evidence>
<dbReference type="STRING" id="946362.F2UAY8"/>
<dbReference type="InterPro" id="IPR014721">
    <property type="entry name" value="Ribsml_uS5_D2-typ_fold_subgr"/>
</dbReference>
<dbReference type="GO" id="GO:0047940">
    <property type="term" value="F:glucuronokinase activity"/>
    <property type="evidence" value="ECO:0007669"/>
    <property type="project" value="TreeGrafter"/>
</dbReference>
<feature type="domain" description="GHMP kinase N-terminal" evidence="3">
    <location>
        <begin position="364"/>
        <end position="446"/>
    </location>
</feature>
<gene>
    <name evidence="6" type="ORF">PTSG_05698</name>
</gene>
<dbReference type="SUPFAM" id="SSF54211">
    <property type="entry name" value="Ribosomal protein S5 domain 2-like"/>
    <property type="match status" value="1"/>
</dbReference>
<evidence type="ECO:0000259" key="4">
    <source>
        <dbReference type="Pfam" id="PF00483"/>
    </source>
</evidence>
<protein>
    <recommendedName>
        <fullName evidence="8">GHMP kinase N-terminal domain-containing protein</fullName>
    </recommendedName>
</protein>
<dbReference type="InterPro" id="IPR005835">
    <property type="entry name" value="NTP_transferase_dom"/>
</dbReference>
<dbReference type="RefSeq" id="XP_004993564.1">
    <property type="nucleotide sequence ID" value="XM_004993507.1"/>
</dbReference>
<dbReference type="InParanoid" id="F2UAY8"/>
<dbReference type="InterPro" id="IPR006204">
    <property type="entry name" value="GHMP_kinase_N_dom"/>
</dbReference>
<reference evidence="6" key="1">
    <citation type="submission" date="2009-08" db="EMBL/GenBank/DDBJ databases">
        <title>Annotation of Salpingoeca rosetta.</title>
        <authorList>
            <consortium name="The Broad Institute Genome Sequencing Platform"/>
            <person name="Russ C."/>
            <person name="Cuomo C."/>
            <person name="Burger G."/>
            <person name="Gray M.W."/>
            <person name="Holland P.W.H."/>
            <person name="King N."/>
            <person name="Lang F.B.F."/>
            <person name="Roger A.J."/>
            <person name="Ruiz-Trillo I."/>
            <person name="Young S.K."/>
            <person name="Zeng Q."/>
            <person name="Gargeya S."/>
            <person name="Alvarado L."/>
            <person name="Berlin A."/>
            <person name="Chapman S.B."/>
            <person name="Chen Z."/>
            <person name="Freedman E."/>
            <person name="Gellesch M."/>
            <person name="Goldberg J."/>
            <person name="Griggs A."/>
            <person name="Gujja S."/>
            <person name="Heilman E."/>
            <person name="Heiman D."/>
            <person name="Howarth C."/>
            <person name="Mehta T."/>
            <person name="Neiman D."/>
            <person name="Pearson M."/>
            <person name="Roberts A."/>
            <person name="Saif S."/>
            <person name="Shea T."/>
            <person name="Shenoy N."/>
            <person name="Sisk P."/>
            <person name="Stolte C."/>
            <person name="Sykes S."/>
            <person name="White J."/>
            <person name="Yandava C."/>
            <person name="Haas B."/>
            <person name="Nusbaum C."/>
            <person name="Birren B."/>
        </authorList>
    </citation>
    <scope>NUCLEOTIDE SEQUENCE [LARGE SCALE GENOMIC DNA]</scope>
    <source>
        <strain evidence="6">ATCC 50818</strain>
    </source>
</reference>
<dbReference type="Pfam" id="PF08544">
    <property type="entry name" value="GHMP_kinases_C"/>
    <property type="match status" value="1"/>
</dbReference>
<dbReference type="GO" id="GO:0005524">
    <property type="term" value="F:ATP binding"/>
    <property type="evidence" value="ECO:0007669"/>
    <property type="project" value="UniProtKB-KW"/>
</dbReference>
<accession>F2UAY8</accession>
<dbReference type="InterPro" id="IPR029044">
    <property type="entry name" value="Nucleotide-diphossugar_trans"/>
</dbReference>
<evidence type="ECO:0000259" key="5">
    <source>
        <dbReference type="Pfam" id="PF08544"/>
    </source>
</evidence>
<feature type="domain" description="Nucleotidyl transferase" evidence="4">
    <location>
        <begin position="33"/>
        <end position="233"/>
    </location>
</feature>
<dbReference type="AlphaFoldDB" id="F2UAY8"/>
<evidence type="ECO:0000313" key="7">
    <source>
        <dbReference type="Proteomes" id="UP000007799"/>
    </source>
</evidence>
<dbReference type="eggNOG" id="ENOG502QPXH">
    <property type="taxonomic scope" value="Eukaryota"/>
</dbReference>
<dbReference type="OrthoDB" id="1924968at2759"/>
<dbReference type="OMA" id="KYMEWLI"/>
<keyword evidence="7" id="KW-1185">Reference proteome</keyword>
<dbReference type="InterPro" id="IPR036554">
    <property type="entry name" value="GHMP_kinase_C_sf"/>
</dbReference>
<evidence type="ECO:0000256" key="2">
    <source>
        <dbReference type="ARBA" id="ARBA00022840"/>
    </source>
</evidence>
<dbReference type="GeneID" id="16074141"/>
<dbReference type="PANTHER" id="PTHR38710">
    <property type="entry name" value="WITH PUTATIVE URIDYL PYROPHOSPHORYLASE-RELATED"/>
    <property type="match status" value="1"/>
</dbReference>
<dbReference type="PRINTS" id="PR00959">
    <property type="entry name" value="MEVGALKINASE"/>
</dbReference>
<dbReference type="FunFam" id="3.30.230.10:FF:000090">
    <property type="entry name" value="glucuronokinase 1-like isoform X1"/>
    <property type="match status" value="1"/>
</dbReference>
<dbReference type="Gene3D" id="3.90.550.10">
    <property type="entry name" value="Spore Coat Polysaccharide Biosynthesis Protein SpsA, Chain A"/>
    <property type="match status" value="1"/>
</dbReference>
<dbReference type="InterPro" id="IPR053034">
    <property type="entry name" value="Glucuronokinase-like"/>
</dbReference>
<dbReference type="EMBL" id="GL832967">
    <property type="protein sequence ID" value="EGD74001.1"/>
    <property type="molecule type" value="Genomic_DNA"/>
</dbReference>
<proteinExistence type="predicted"/>
<sequence length="615" mass="67656">MKCVILVAGHATRLEAELRADTSGKYASLVGIPKALLPGPDGRPILDQWWAAVNTASHISSDVYLVTNAEKYKHYERWATANGFPRQNIINDGTTSSTGGIGAIADLDLAIRSRSIDDDLLVVSGDMLFNPKSFDLDGVLQYFKARGGELSCYYAMHPGEDSTSRGILELNEDHQVTNFFEKPKPGTTTSRLASVVLYCFKRETLGLIRKFAEDAATTRRSLGHLMEALVKQTPVYGMKLPDHFGLIGAVGVKEYHQCLQAAQAERSGRSVGPIVRRAYARVGLMGNPSDGFFGKTISLAIRNYWAQATITPNDTLVLEPHPLNDPTEFGSLADLCGISKKEGYQGGLRLMQATCKKFFEFCSERGIAIARRNFRLKYDTNIPRQVGLAGSSAICTAVLKCLVAFFNLTQEDFPLPVQANFVLSVETQELGINAGLQDRVIQAYNGCVYMDFSKEIMDAQGYGHYEQLPVSKLPQFWLGYLADPSDSGKIHSNIRQRYNSGEEAVVSGMQQFAAFTDAARAAILSGQHNTLADLMDKNFDLRRQLYGDECLGEANLKMVAIARKHNSAVKFPGSGGAVVGLCRNSESMRALQEEFEANNFVFVKVIPRGQDEPHE</sequence>
<evidence type="ECO:0000259" key="3">
    <source>
        <dbReference type="Pfam" id="PF00288"/>
    </source>
</evidence>
<dbReference type="Pfam" id="PF00483">
    <property type="entry name" value="NTP_transferase"/>
    <property type="match status" value="1"/>
</dbReference>
<dbReference type="Pfam" id="PF00288">
    <property type="entry name" value="GHMP_kinases_N"/>
    <property type="match status" value="1"/>
</dbReference>
<evidence type="ECO:0000313" key="6">
    <source>
        <dbReference type="EMBL" id="EGD74001.1"/>
    </source>
</evidence>
<dbReference type="InterPro" id="IPR013750">
    <property type="entry name" value="GHMP_kinase_C_dom"/>
</dbReference>
<organism evidence="7">
    <name type="scientific">Salpingoeca rosetta (strain ATCC 50818 / BSB-021)</name>
    <dbReference type="NCBI Taxonomy" id="946362"/>
    <lineage>
        <taxon>Eukaryota</taxon>
        <taxon>Choanoflagellata</taxon>
        <taxon>Craspedida</taxon>
        <taxon>Salpingoecidae</taxon>
        <taxon>Salpingoeca</taxon>
    </lineage>
</organism>
<keyword evidence="1" id="KW-0547">Nucleotide-binding</keyword>
<evidence type="ECO:0008006" key="8">
    <source>
        <dbReference type="Google" id="ProtNLM"/>
    </source>
</evidence>
<dbReference type="Gene3D" id="3.30.70.890">
    <property type="entry name" value="GHMP kinase, C-terminal domain"/>
    <property type="match status" value="1"/>
</dbReference>
<keyword evidence="2" id="KW-0067">ATP-binding</keyword>
<dbReference type="Proteomes" id="UP000007799">
    <property type="component" value="Unassembled WGS sequence"/>
</dbReference>
<dbReference type="PANTHER" id="PTHR38710:SF1">
    <property type="entry name" value="WITH PUTATIVE URIDYL PYROPHOSPHORYLASE-RELATED"/>
    <property type="match status" value="1"/>
</dbReference>
<dbReference type="SUPFAM" id="SSF53448">
    <property type="entry name" value="Nucleotide-diphospho-sugar transferases"/>
    <property type="match status" value="1"/>
</dbReference>
<dbReference type="InterPro" id="IPR020568">
    <property type="entry name" value="Ribosomal_Su5_D2-typ_SF"/>
</dbReference>